<dbReference type="Gene3D" id="3.40.50.300">
    <property type="entry name" value="P-loop containing nucleotide triphosphate hydrolases"/>
    <property type="match status" value="1"/>
</dbReference>
<dbReference type="PIRSF" id="PIRSF035805">
    <property type="entry name" value="TK_cell"/>
    <property type="match status" value="1"/>
</dbReference>
<name>A0A6C0K7I7_9ZZZZ</name>
<dbReference type="InterPro" id="IPR027417">
    <property type="entry name" value="P-loop_NTPase"/>
</dbReference>
<dbReference type="AlphaFoldDB" id="A0A6C0K7I7"/>
<dbReference type="GO" id="GO:0004797">
    <property type="term" value="F:thymidine kinase activity"/>
    <property type="evidence" value="ECO:0007669"/>
    <property type="project" value="UniProtKB-EC"/>
</dbReference>
<evidence type="ECO:0000256" key="10">
    <source>
        <dbReference type="ARBA" id="ARBA00048254"/>
    </source>
</evidence>
<dbReference type="PANTHER" id="PTHR11441">
    <property type="entry name" value="THYMIDINE KINASE"/>
    <property type="match status" value="1"/>
</dbReference>
<proteinExistence type="inferred from homology"/>
<organism evidence="11">
    <name type="scientific">viral metagenome</name>
    <dbReference type="NCBI Taxonomy" id="1070528"/>
    <lineage>
        <taxon>unclassified sequences</taxon>
        <taxon>metagenomes</taxon>
        <taxon>organismal metagenomes</taxon>
    </lineage>
</organism>
<dbReference type="PROSITE" id="PS00603">
    <property type="entry name" value="TK_CELLULAR_TYPE"/>
    <property type="match status" value="1"/>
</dbReference>
<evidence type="ECO:0000256" key="6">
    <source>
        <dbReference type="ARBA" id="ARBA00022741"/>
    </source>
</evidence>
<evidence type="ECO:0000256" key="3">
    <source>
        <dbReference type="ARBA" id="ARBA00022634"/>
    </source>
</evidence>
<dbReference type="Gene3D" id="3.30.60.20">
    <property type="match status" value="1"/>
</dbReference>
<dbReference type="InterPro" id="IPR020633">
    <property type="entry name" value="Thymidine_kinase_CS"/>
</dbReference>
<dbReference type="SUPFAM" id="SSF57716">
    <property type="entry name" value="Glucocorticoid receptor-like (DNA-binding domain)"/>
    <property type="match status" value="1"/>
</dbReference>
<evidence type="ECO:0000256" key="8">
    <source>
        <dbReference type="ARBA" id="ARBA00022833"/>
    </source>
</evidence>
<dbReference type="Pfam" id="PF00265">
    <property type="entry name" value="TK"/>
    <property type="match status" value="1"/>
</dbReference>
<evidence type="ECO:0000256" key="4">
    <source>
        <dbReference type="ARBA" id="ARBA00022679"/>
    </source>
</evidence>
<comment type="similarity">
    <text evidence="1">Belongs to the thymidine kinase family.</text>
</comment>
<keyword evidence="9" id="KW-0067">ATP-binding</keyword>
<evidence type="ECO:0000256" key="7">
    <source>
        <dbReference type="ARBA" id="ARBA00022777"/>
    </source>
</evidence>
<dbReference type="GO" id="GO:0071897">
    <property type="term" value="P:DNA biosynthetic process"/>
    <property type="evidence" value="ECO:0007669"/>
    <property type="project" value="UniProtKB-KW"/>
</dbReference>
<dbReference type="InterPro" id="IPR001267">
    <property type="entry name" value="Thymidine_kinase"/>
</dbReference>
<keyword evidence="5" id="KW-0479">Metal-binding</keyword>
<keyword evidence="3" id="KW-0237">DNA synthesis</keyword>
<keyword evidence="7" id="KW-0418">Kinase</keyword>
<keyword evidence="8" id="KW-0862">Zinc</keyword>
<dbReference type="GO" id="GO:0005524">
    <property type="term" value="F:ATP binding"/>
    <property type="evidence" value="ECO:0007669"/>
    <property type="project" value="UniProtKB-KW"/>
</dbReference>
<evidence type="ECO:0000256" key="2">
    <source>
        <dbReference type="ARBA" id="ARBA00012118"/>
    </source>
</evidence>
<sequence>MSLELIIGPMFAGKTSVLQSIHRRWKSLGFICVAYKPKIDTRYTIDCISSHDQIHIAATCVDTLMDRLSTEEYKSAQLILIEEGQFFPDLYEFVMIAVEKDGKQVVVAGLDGDRFRKPFGDILKLIPVADRIQKLTAFCKLCRDGTPALFSYGSISVDDLVVVGQVDLYRAVCRKHYLELEFISKGAQTGSL</sequence>
<dbReference type="EMBL" id="MN740829">
    <property type="protein sequence ID" value="QHU14002.1"/>
    <property type="molecule type" value="Genomic_DNA"/>
</dbReference>
<dbReference type="EC" id="2.7.1.21" evidence="2"/>
<evidence type="ECO:0000256" key="1">
    <source>
        <dbReference type="ARBA" id="ARBA00007587"/>
    </source>
</evidence>
<comment type="catalytic activity">
    <reaction evidence="10">
        <text>thymidine + ATP = dTMP + ADP + H(+)</text>
        <dbReference type="Rhea" id="RHEA:19129"/>
        <dbReference type="ChEBI" id="CHEBI:15378"/>
        <dbReference type="ChEBI" id="CHEBI:17748"/>
        <dbReference type="ChEBI" id="CHEBI:30616"/>
        <dbReference type="ChEBI" id="CHEBI:63528"/>
        <dbReference type="ChEBI" id="CHEBI:456216"/>
        <dbReference type="EC" id="2.7.1.21"/>
    </reaction>
</comment>
<reference evidence="11" key="1">
    <citation type="journal article" date="2020" name="Nature">
        <title>Giant virus diversity and host interactions through global metagenomics.</title>
        <authorList>
            <person name="Schulz F."/>
            <person name="Roux S."/>
            <person name="Paez-Espino D."/>
            <person name="Jungbluth S."/>
            <person name="Walsh D.A."/>
            <person name="Denef V.J."/>
            <person name="McMahon K.D."/>
            <person name="Konstantinidis K.T."/>
            <person name="Eloe-Fadrosh E.A."/>
            <person name="Kyrpides N.C."/>
            <person name="Woyke T."/>
        </authorList>
    </citation>
    <scope>NUCLEOTIDE SEQUENCE</scope>
    <source>
        <strain evidence="11">GVMAG-S-1101182-85</strain>
    </source>
</reference>
<dbReference type="GO" id="GO:0046872">
    <property type="term" value="F:metal ion binding"/>
    <property type="evidence" value="ECO:0007669"/>
    <property type="project" value="UniProtKB-KW"/>
</dbReference>
<dbReference type="PANTHER" id="PTHR11441:SF0">
    <property type="entry name" value="THYMIDINE KINASE, CYTOSOLIC"/>
    <property type="match status" value="1"/>
</dbReference>
<keyword evidence="6" id="KW-0547">Nucleotide-binding</keyword>
<dbReference type="FunFam" id="3.40.50.300:FF:000948">
    <property type="entry name" value="Thymidine kinase"/>
    <property type="match status" value="1"/>
</dbReference>
<keyword evidence="4" id="KW-0808">Transferase</keyword>
<dbReference type="GO" id="GO:0046104">
    <property type="term" value="P:thymidine metabolic process"/>
    <property type="evidence" value="ECO:0007669"/>
    <property type="project" value="TreeGrafter"/>
</dbReference>
<protein>
    <recommendedName>
        <fullName evidence="2">thymidine kinase</fullName>
        <ecNumber evidence="2">2.7.1.21</ecNumber>
    </recommendedName>
</protein>
<evidence type="ECO:0000256" key="5">
    <source>
        <dbReference type="ARBA" id="ARBA00022723"/>
    </source>
</evidence>
<evidence type="ECO:0000256" key="9">
    <source>
        <dbReference type="ARBA" id="ARBA00022840"/>
    </source>
</evidence>
<dbReference type="SUPFAM" id="SSF52540">
    <property type="entry name" value="P-loop containing nucleoside triphosphate hydrolases"/>
    <property type="match status" value="1"/>
</dbReference>
<evidence type="ECO:0000313" key="11">
    <source>
        <dbReference type="EMBL" id="QHU14002.1"/>
    </source>
</evidence>
<accession>A0A6C0K7I7</accession>